<dbReference type="RefSeq" id="WP_055424783.1">
    <property type="nucleotide sequence ID" value="NZ_FCOR01000002.1"/>
</dbReference>
<proteinExistence type="inferred from homology"/>
<evidence type="ECO:0000256" key="1">
    <source>
        <dbReference type="ARBA" id="ARBA00008324"/>
    </source>
</evidence>
<protein>
    <submittedName>
        <fullName evidence="4">Uncharacterized domain 1-containing protein</fullName>
    </submittedName>
</protein>
<comment type="similarity">
    <text evidence="1">Belongs to the thioesterase PaaI family.</text>
</comment>
<dbReference type="InterPro" id="IPR003736">
    <property type="entry name" value="PAAI_dom"/>
</dbReference>
<organism evidence="4 5">
    <name type="scientific">Apibacter mensalis</name>
    <dbReference type="NCBI Taxonomy" id="1586267"/>
    <lineage>
        <taxon>Bacteria</taxon>
        <taxon>Pseudomonadati</taxon>
        <taxon>Bacteroidota</taxon>
        <taxon>Flavobacteriia</taxon>
        <taxon>Flavobacteriales</taxon>
        <taxon>Weeksellaceae</taxon>
        <taxon>Apibacter</taxon>
    </lineage>
</organism>
<dbReference type="PANTHER" id="PTHR43240:SF5">
    <property type="entry name" value="1,4-DIHYDROXY-2-NAPHTHOYL-COA THIOESTERASE 1"/>
    <property type="match status" value="1"/>
</dbReference>
<dbReference type="GO" id="GO:0005829">
    <property type="term" value="C:cytosol"/>
    <property type="evidence" value="ECO:0007669"/>
    <property type="project" value="TreeGrafter"/>
</dbReference>
<feature type="domain" description="Thioesterase" evidence="3">
    <location>
        <begin position="49"/>
        <end position="122"/>
    </location>
</feature>
<dbReference type="SUPFAM" id="SSF54637">
    <property type="entry name" value="Thioesterase/thiol ester dehydrase-isomerase"/>
    <property type="match status" value="1"/>
</dbReference>
<sequence>MDKARILATLNESSPNTLIETLGIVYTDFTGDTLTAEMEVKSHVYQPLGFLHGGASLALAETVGSVLSITTINSSDYYVFGTQVNGYHLKSVKNGKISATAKFINKGNTTHVVEINLFCTDENGNIFKNCYVTMTNRIVPKNNFE</sequence>
<dbReference type="NCBIfam" id="TIGR00369">
    <property type="entry name" value="unchar_dom_1"/>
    <property type="match status" value="1"/>
</dbReference>
<keyword evidence="2" id="KW-0378">Hydrolase</keyword>
<dbReference type="PANTHER" id="PTHR43240">
    <property type="entry name" value="1,4-DIHYDROXY-2-NAPHTHOYL-COA THIOESTERASE 1"/>
    <property type="match status" value="1"/>
</dbReference>
<name>A0A0X3AMF7_9FLAO</name>
<evidence type="ECO:0000313" key="4">
    <source>
        <dbReference type="EMBL" id="CVK15552.1"/>
    </source>
</evidence>
<dbReference type="Gene3D" id="3.10.129.10">
    <property type="entry name" value="Hotdog Thioesterase"/>
    <property type="match status" value="1"/>
</dbReference>
<dbReference type="InterPro" id="IPR029069">
    <property type="entry name" value="HotDog_dom_sf"/>
</dbReference>
<gene>
    <name evidence="4" type="ORF">Ga0061079_10298</name>
</gene>
<dbReference type="Proteomes" id="UP000182761">
    <property type="component" value="Unassembled WGS sequence"/>
</dbReference>
<evidence type="ECO:0000313" key="5">
    <source>
        <dbReference type="Proteomes" id="UP000182761"/>
    </source>
</evidence>
<dbReference type="AlphaFoldDB" id="A0A0X3AMF7"/>
<dbReference type="InterPro" id="IPR006683">
    <property type="entry name" value="Thioestr_dom"/>
</dbReference>
<reference evidence="4 5" key="1">
    <citation type="submission" date="2016-01" db="EMBL/GenBank/DDBJ databases">
        <authorList>
            <person name="McClelland M."/>
            <person name="Jain A."/>
            <person name="Saraogi P."/>
            <person name="Mendelson R."/>
            <person name="Westerman R."/>
            <person name="SanMiguel P."/>
            <person name="Csonka L."/>
        </authorList>
    </citation>
    <scope>NUCLEOTIDE SEQUENCE [LARGE SCALE GENOMIC DNA]</scope>
    <source>
        <strain evidence="4 5">R-53146</strain>
    </source>
</reference>
<dbReference type="STRING" id="1586267.GCA_001418685_00377"/>
<dbReference type="GO" id="GO:0061522">
    <property type="term" value="F:1,4-dihydroxy-2-naphthoyl-CoA thioesterase activity"/>
    <property type="evidence" value="ECO:0007669"/>
    <property type="project" value="TreeGrafter"/>
</dbReference>
<accession>A0A0X3AMF7</accession>
<keyword evidence="5" id="KW-1185">Reference proteome</keyword>
<evidence type="ECO:0000259" key="3">
    <source>
        <dbReference type="Pfam" id="PF03061"/>
    </source>
</evidence>
<dbReference type="Pfam" id="PF03061">
    <property type="entry name" value="4HBT"/>
    <property type="match status" value="1"/>
</dbReference>
<evidence type="ECO:0000256" key="2">
    <source>
        <dbReference type="ARBA" id="ARBA00022801"/>
    </source>
</evidence>
<dbReference type="OrthoDB" id="9798208at2"/>
<dbReference type="CDD" id="cd03443">
    <property type="entry name" value="PaaI_thioesterase"/>
    <property type="match status" value="1"/>
</dbReference>
<dbReference type="EMBL" id="FCOR01000002">
    <property type="protein sequence ID" value="CVK15552.1"/>
    <property type="molecule type" value="Genomic_DNA"/>
</dbReference>